<dbReference type="SUPFAM" id="SSF50692">
    <property type="entry name" value="ADC-like"/>
    <property type="match status" value="1"/>
</dbReference>
<dbReference type="Gene3D" id="2.40.40.20">
    <property type="match status" value="1"/>
</dbReference>
<dbReference type="Proteomes" id="UP001369736">
    <property type="component" value="Unassembled WGS sequence"/>
</dbReference>
<keyword evidence="1 9" id="KW-0963">Cytoplasm</keyword>
<dbReference type="CDD" id="cd06919">
    <property type="entry name" value="Asp_decarbox"/>
    <property type="match status" value="1"/>
</dbReference>
<keyword evidence="4 9" id="KW-0068">Autocatalytic cleavage</keyword>
<evidence type="ECO:0000256" key="8">
    <source>
        <dbReference type="ARBA" id="ARBA00023317"/>
    </source>
</evidence>
<keyword evidence="5 9" id="KW-0865">Zymogen</keyword>
<evidence type="ECO:0000256" key="2">
    <source>
        <dbReference type="ARBA" id="ARBA00022655"/>
    </source>
</evidence>
<dbReference type="Pfam" id="PF02261">
    <property type="entry name" value="Asp_decarbox"/>
    <property type="match status" value="1"/>
</dbReference>
<dbReference type="HAMAP" id="MF_00446">
    <property type="entry name" value="PanD"/>
    <property type="match status" value="1"/>
</dbReference>
<protein>
    <recommendedName>
        <fullName evidence="9">Aspartate 1-decarboxylase</fullName>
        <ecNumber evidence="9">4.1.1.11</ecNumber>
    </recommendedName>
    <alternativeName>
        <fullName evidence="9">Aspartate alpha-decarboxylase</fullName>
    </alternativeName>
    <component>
        <recommendedName>
            <fullName evidence="9">Aspartate 1-decarboxylase beta chain</fullName>
        </recommendedName>
    </component>
    <component>
        <recommendedName>
            <fullName evidence="9">Aspartate 1-decarboxylase alpha chain</fullName>
        </recommendedName>
    </component>
</protein>
<feature type="binding site" evidence="9">
    <location>
        <begin position="73"/>
        <end position="75"/>
    </location>
    <ligand>
        <name>substrate</name>
    </ligand>
</feature>
<feature type="region of interest" description="Disordered" evidence="10">
    <location>
        <begin position="117"/>
        <end position="195"/>
    </location>
</feature>
<sequence>MQRTMLKSKIHRATVTDANLHYVGSVTVDEDLMRAADLLPGEQVAIVDVTNGARLETYVITGPAGSGVIGINGAAAHLVSPGDLVILISYGVMDDAEARTYQPRVVFVDEANRVLDRGADPTHVPDAAPTTSLLRPGTEARPARRHGAAAGPAMTTVSGSWGAEPQEQAGQGRRRRGSAETTDARRLDALLSADS</sequence>
<dbReference type="PANTHER" id="PTHR21012:SF0">
    <property type="entry name" value="ASPARTATE 1-DECARBOXYLASE"/>
    <property type="match status" value="1"/>
</dbReference>
<evidence type="ECO:0000256" key="1">
    <source>
        <dbReference type="ARBA" id="ARBA00022490"/>
    </source>
</evidence>
<keyword evidence="2 9" id="KW-0566">Pantothenate biosynthesis</keyword>
<evidence type="ECO:0000256" key="10">
    <source>
        <dbReference type="SAM" id="MobiDB-lite"/>
    </source>
</evidence>
<keyword evidence="8 9" id="KW-0670">Pyruvate</keyword>
<evidence type="ECO:0000256" key="7">
    <source>
        <dbReference type="ARBA" id="ARBA00023270"/>
    </source>
</evidence>
<dbReference type="EMBL" id="JBBEGM010000002">
    <property type="protein sequence ID" value="MEJ2861098.1"/>
    <property type="molecule type" value="Genomic_DNA"/>
</dbReference>
<feature type="active site" description="Proton donor" evidence="9">
    <location>
        <position position="58"/>
    </location>
</feature>
<feature type="binding site" evidence="9">
    <location>
        <position position="57"/>
    </location>
    <ligand>
        <name>substrate</name>
    </ligand>
</feature>
<comment type="subcellular location">
    <subcellularLocation>
        <location evidence="9">Cytoplasm</location>
    </subcellularLocation>
</comment>
<evidence type="ECO:0000313" key="12">
    <source>
        <dbReference type="Proteomes" id="UP001369736"/>
    </source>
</evidence>
<evidence type="ECO:0000256" key="9">
    <source>
        <dbReference type="HAMAP-Rule" id="MF_00446"/>
    </source>
</evidence>
<keyword evidence="7 9" id="KW-0704">Schiff base</keyword>
<comment type="function">
    <text evidence="9">Catalyzes the pyruvoyl-dependent decarboxylation of aspartate to produce beta-alanine.</text>
</comment>
<dbReference type="InterPro" id="IPR003190">
    <property type="entry name" value="Asp_decarbox"/>
</dbReference>
<gene>
    <name evidence="9 11" type="primary">panD</name>
    <name evidence="11" type="ORF">WCD58_08020</name>
</gene>
<comment type="subunit">
    <text evidence="9">Heterooctamer of four alpha and four beta subunits.</text>
</comment>
<feature type="active site" description="Schiff-base intermediate with substrate; via pyruvic acid" evidence="9">
    <location>
        <position position="25"/>
    </location>
</feature>
<evidence type="ECO:0000313" key="11">
    <source>
        <dbReference type="EMBL" id="MEJ2861098.1"/>
    </source>
</evidence>
<feature type="modified residue" description="Pyruvic acid (Ser)" evidence="9">
    <location>
        <position position="25"/>
    </location>
</feature>
<comment type="catalytic activity">
    <reaction evidence="9">
        <text>L-aspartate + H(+) = beta-alanine + CO2</text>
        <dbReference type="Rhea" id="RHEA:19497"/>
        <dbReference type="ChEBI" id="CHEBI:15378"/>
        <dbReference type="ChEBI" id="CHEBI:16526"/>
        <dbReference type="ChEBI" id="CHEBI:29991"/>
        <dbReference type="ChEBI" id="CHEBI:57966"/>
        <dbReference type="EC" id="4.1.1.11"/>
    </reaction>
</comment>
<proteinExistence type="inferred from homology"/>
<dbReference type="NCBIfam" id="TIGR00223">
    <property type="entry name" value="panD"/>
    <property type="match status" value="1"/>
</dbReference>
<comment type="cofactor">
    <cofactor evidence="9">
        <name>pyruvate</name>
        <dbReference type="ChEBI" id="CHEBI:15361"/>
    </cofactor>
    <text evidence="9">Binds 1 pyruvoyl group covalently per subunit.</text>
</comment>
<comment type="pathway">
    <text evidence="9">Cofactor biosynthesis; (R)-pantothenate biosynthesis; beta-alanine from L-aspartate: step 1/1.</text>
</comment>
<dbReference type="InterPro" id="IPR009010">
    <property type="entry name" value="Asp_de-COase-like_dom_sf"/>
</dbReference>
<feature type="chain" id="PRO_5044926559" description="Aspartate 1-decarboxylase alpha chain" evidence="9">
    <location>
        <begin position="25"/>
        <end position="195"/>
    </location>
</feature>
<evidence type="ECO:0000256" key="6">
    <source>
        <dbReference type="ARBA" id="ARBA00023239"/>
    </source>
</evidence>
<dbReference type="GO" id="GO:0004068">
    <property type="term" value="F:aspartate 1-decarboxylase activity"/>
    <property type="evidence" value="ECO:0007669"/>
    <property type="project" value="UniProtKB-EC"/>
</dbReference>
<comment type="caution">
    <text evidence="11">The sequence shown here is derived from an EMBL/GenBank/DDBJ whole genome shotgun (WGS) entry which is preliminary data.</text>
</comment>
<comment type="PTM">
    <text evidence="9">Is synthesized initially as an inactive proenzyme, which is activated by self-cleavage at a specific serine bond to produce a beta-subunit with a hydroxyl group at its C-terminus and an alpha-subunit with a pyruvoyl group at its N-terminus.</text>
</comment>
<keyword evidence="12" id="KW-1185">Reference proteome</keyword>
<keyword evidence="3 9" id="KW-0210">Decarboxylase</keyword>
<keyword evidence="6 9" id="KW-0456">Lyase</keyword>
<evidence type="ECO:0000256" key="5">
    <source>
        <dbReference type="ARBA" id="ARBA00023145"/>
    </source>
</evidence>
<name>A0ABU8M3Z8_9PSEU</name>
<evidence type="ECO:0000256" key="3">
    <source>
        <dbReference type="ARBA" id="ARBA00022793"/>
    </source>
</evidence>
<comment type="similarity">
    <text evidence="9">Belongs to the PanD family.</text>
</comment>
<accession>A0ABU8M3Z8</accession>
<feature type="chain" id="PRO_5044926560" description="Aspartate 1-decarboxylase beta chain" evidence="9">
    <location>
        <begin position="1"/>
        <end position="24"/>
    </location>
</feature>
<evidence type="ECO:0000256" key="4">
    <source>
        <dbReference type="ARBA" id="ARBA00022813"/>
    </source>
</evidence>
<reference evidence="11 12" key="1">
    <citation type="submission" date="2024-03" db="EMBL/GenBank/DDBJ databases">
        <title>Actinomycetospora sp. OC33-EN07, a novel actinomycete isolated from wild orchid (Aerides multiflora).</title>
        <authorList>
            <person name="Suriyachadkun C."/>
        </authorList>
    </citation>
    <scope>NUCLEOTIDE SEQUENCE [LARGE SCALE GENOMIC DNA]</scope>
    <source>
        <strain evidence="11 12">OC33-EN07</strain>
    </source>
</reference>
<dbReference type="RefSeq" id="WP_337701392.1">
    <property type="nucleotide sequence ID" value="NZ_JBBEGM010000002.1"/>
</dbReference>
<organism evidence="11 12">
    <name type="scientific">Actinomycetospora flava</name>
    <dbReference type="NCBI Taxonomy" id="3129232"/>
    <lineage>
        <taxon>Bacteria</taxon>
        <taxon>Bacillati</taxon>
        <taxon>Actinomycetota</taxon>
        <taxon>Actinomycetes</taxon>
        <taxon>Pseudonocardiales</taxon>
        <taxon>Pseudonocardiaceae</taxon>
        <taxon>Actinomycetospora</taxon>
    </lineage>
</organism>
<dbReference type="EC" id="4.1.1.11" evidence="9"/>
<dbReference type="PANTHER" id="PTHR21012">
    <property type="entry name" value="ASPARTATE 1-DECARBOXYLASE"/>
    <property type="match status" value="1"/>
</dbReference>